<proteinExistence type="predicted"/>
<feature type="non-terminal residue" evidence="3">
    <location>
        <position position="1"/>
    </location>
</feature>
<dbReference type="NCBIfam" id="NF041540">
    <property type="entry name" value="dockerin_GC"/>
    <property type="match status" value="1"/>
</dbReference>
<dbReference type="InterPro" id="IPR029062">
    <property type="entry name" value="Class_I_gatase-like"/>
</dbReference>
<dbReference type="InterPro" id="IPR016134">
    <property type="entry name" value="Dockerin_dom"/>
</dbReference>
<dbReference type="Gene3D" id="2.60.120.200">
    <property type="match status" value="1"/>
</dbReference>
<dbReference type="PROSITE" id="PS00018">
    <property type="entry name" value="EF_HAND_1"/>
    <property type="match status" value="1"/>
</dbReference>
<dbReference type="InterPro" id="IPR013320">
    <property type="entry name" value="ConA-like_dom_sf"/>
</dbReference>
<evidence type="ECO:0000313" key="4">
    <source>
        <dbReference type="Proteomes" id="UP000178109"/>
    </source>
</evidence>
<accession>A0A1G2BTF8</accession>
<dbReference type="InterPro" id="IPR002048">
    <property type="entry name" value="EF_hand_dom"/>
</dbReference>
<dbReference type="InterPro" id="IPR036439">
    <property type="entry name" value="Dockerin_dom_sf"/>
</dbReference>
<evidence type="ECO:0000313" key="3">
    <source>
        <dbReference type="EMBL" id="OGY92391.1"/>
    </source>
</evidence>
<dbReference type="InterPro" id="IPR002105">
    <property type="entry name" value="Dockerin_1_rpt"/>
</dbReference>
<protein>
    <recommendedName>
        <fullName evidence="5">Dockerin domain-containing protein</fullName>
    </recommendedName>
</protein>
<sequence length="624" mass="68551">NGQEAARWPYAEITRTGKEPLRLGAYGSFGKAGSFFNGTMAMPVVYDRALTPDEIQERYQAQDIQPPKGKHVLAAWPLDEEDGDVIHDVSGNGHDGRIINHATWQVGGPRFNPDVPRFGYDPKSDPTRGHGLRFAQDDLVDCGWTSTIHWTIPASLKTGVYVLRLQSGGFYHHVPFIVRRGHGQEPATIAVIASTNTWWAYNIVKFPFSEPGLSHNGNNFLPIRGTPWHSFYQNHSSGQGNYYVGLRTPNPSSDPYFNKGEPDGVAHLLAAERPLYNWLDQQGYEYEILAQTDIDKEPNILEGRSVVIIIGHSEYWSADEYRAIEAYMNNGGRLVVLSGNVMFWIVSFDEHYQVMEGRKVDAPGARVASDRHGERFHLDGQAGGLMREVGYPGWELTGLECVGWFEHLAEPNGQFGSFVVEAADHPLFSGTSLNKGDEFGLGAVGHEYDALPSTVEAVSKTLPLLGPIPKNPEGVTVLARTKLRTLGKSMTTIDWWGRRVSTPPDFSSEVILWERPEGGTVFNLGSIRSAVAFSDPKFGVLFANVLERFGVRPTSVSTHLVAASAADLDGDGIVGFSDFVAFAAAFEKRAAAADVNGDGTVTFADFLYLAQYFGQRVEAVKPAG</sequence>
<dbReference type="Pfam" id="PF20254">
    <property type="entry name" value="DMFA2_C"/>
    <property type="match status" value="1"/>
</dbReference>
<feature type="domain" description="EF-hand" evidence="1">
    <location>
        <begin position="581"/>
        <end position="616"/>
    </location>
</feature>
<comment type="caution">
    <text evidence="3">The sequence shown here is derived from an EMBL/GenBank/DDBJ whole genome shotgun (WGS) entry which is preliminary data.</text>
</comment>
<dbReference type="PROSITE" id="PS51766">
    <property type="entry name" value="DOCKERIN"/>
    <property type="match status" value="1"/>
</dbReference>
<dbReference type="Pfam" id="PF00404">
    <property type="entry name" value="Dockerin_1"/>
    <property type="match status" value="1"/>
</dbReference>
<reference evidence="3 4" key="1">
    <citation type="journal article" date="2016" name="Nat. Commun.">
        <title>Thousands of microbial genomes shed light on interconnected biogeochemical processes in an aquifer system.</title>
        <authorList>
            <person name="Anantharaman K."/>
            <person name="Brown C.T."/>
            <person name="Hug L.A."/>
            <person name="Sharon I."/>
            <person name="Castelle C.J."/>
            <person name="Probst A.J."/>
            <person name="Thomas B.C."/>
            <person name="Singh A."/>
            <person name="Wilkins M.J."/>
            <person name="Karaoz U."/>
            <person name="Brodie E.L."/>
            <person name="Williams K.H."/>
            <person name="Hubbard S.S."/>
            <person name="Banfield J.F."/>
        </authorList>
    </citation>
    <scope>NUCLEOTIDE SEQUENCE [LARGE SCALE GENOMIC DNA]</scope>
</reference>
<dbReference type="PROSITE" id="PS50222">
    <property type="entry name" value="EF_HAND_2"/>
    <property type="match status" value="1"/>
</dbReference>
<dbReference type="SUPFAM" id="SSF49899">
    <property type="entry name" value="Concanavalin A-like lectins/glucanases"/>
    <property type="match status" value="1"/>
</dbReference>
<dbReference type="Gene3D" id="1.10.1330.10">
    <property type="entry name" value="Dockerin domain"/>
    <property type="match status" value="1"/>
</dbReference>
<dbReference type="AlphaFoldDB" id="A0A1G2BTF8"/>
<evidence type="ECO:0000259" key="1">
    <source>
        <dbReference type="PROSITE" id="PS50222"/>
    </source>
</evidence>
<dbReference type="EMBL" id="MHKO01000022">
    <property type="protein sequence ID" value="OGY92391.1"/>
    <property type="molecule type" value="Genomic_DNA"/>
</dbReference>
<dbReference type="Gene3D" id="3.40.50.880">
    <property type="match status" value="1"/>
</dbReference>
<evidence type="ECO:0000259" key="2">
    <source>
        <dbReference type="PROSITE" id="PS51766"/>
    </source>
</evidence>
<dbReference type="GO" id="GO:0004553">
    <property type="term" value="F:hydrolase activity, hydrolyzing O-glycosyl compounds"/>
    <property type="evidence" value="ECO:0007669"/>
    <property type="project" value="InterPro"/>
</dbReference>
<dbReference type="SUPFAM" id="SSF52317">
    <property type="entry name" value="Class I glutamine amidotransferase-like"/>
    <property type="match status" value="1"/>
</dbReference>
<name>A0A1G2BTF8_9BACT</name>
<dbReference type="InterPro" id="IPR046540">
    <property type="entry name" value="DMFA2_C"/>
</dbReference>
<dbReference type="GO" id="GO:0005509">
    <property type="term" value="F:calcium ion binding"/>
    <property type="evidence" value="ECO:0007669"/>
    <property type="project" value="InterPro"/>
</dbReference>
<dbReference type="InterPro" id="IPR018247">
    <property type="entry name" value="EF_Hand_1_Ca_BS"/>
</dbReference>
<dbReference type="InterPro" id="IPR053783">
    <property type="entry name" value="Dockerin_dom_GC-type"/>
</dbReference>
<gene>
    <name evidence="3" type="ORF">A3H70_00385</name>
</gene>
<dbReference type="SUPFAM" id="SSF63446">
    <property type="entry name" value="Type I dockerin domain"/>
    <property type="match status" value="1"/>
</dbReference>
<evidence type="ECO:0008006" key="5">
    <source>
        <dbReference type="Google" id="ProtNLM"/>
    </source>
</evidence>
<feature type="domain" description="Dockerin" evidence="2">
    <location>
        <begin position="561"/>
        <end position="622"/>
    </location>
</feature>
<organism evidence="3 4">
    <name type="scientific">Candidatus Komeilibacteria bacterium RIFCSPLOWO2_02_FULL_48_11</name>
    <dbReference type="NCBI Taxonomy" id="1798553"/>
    <lineage>
        <taxon>Bacteria</taxon>
        <taxon>Candidatus Komeiliibacteriota</taxon>
    </lineage>
</organism>
<dbReference type="GO" id="GO:0000272">
    <property type="term" value="P:polysaccharide catabolic process"/>
    <property type="evidence" value="ECO:0007669"/>
    <property type="project" value="InterPro"/>
</dbReference>
<dbReference type="STRING" id="1798553.A3H70_00385"/>
<dbReference type="Proteomes" id="UP000178109">
    <property type="component" value="Unassembled WGS sequence"/>
</dbReference>